<name>A0A392QJ95_9FABA</name>
<dbReference type="AlphaFoldDB" id="A0A392QJ95"/>
<dbReference type="Proteomes" id="UP000265520">
    <property type="component" value="Unassembled WGS sequence"/>
</dbReference>
<feature type="non-terminal residue" evidence="1">
    <location>
        <position position="163"/>
    </location>
</feature>
<accession>A0A392QJ95</accession>
<reference evidence="1 2" key="1">
    <citation type="journal article" date="2018" name="Front. Plant Sci.">
        <title>Red Clover (Trifolium pratense) and Zigzag Clover (T. medium) - A Picture of Genomic Similarities and Differences.</title>
        <authorList>
            <person name="Dluhosova J."/>
            <person name="Istvanek J."/>
            <person name="Nedelnik J."/>
            <person name="Repkova J."/>
        </authorList>
    </citation>
    <scope>NUCLEOTIDE SEQUENCE [LARGE SCALE GENOMIC DNA]</scope>
    <source>
        <strain evidence="2">cv. 10/8</strain>
        <tissue evidence="1">Leaf</tissue>
    </source>
</reference>
<comment type="caution">
    <text evidence="1">The sequence shown here is derived from an EMBL/GenBank/DDBJ whole genome shotgun (WGS) entry which is preliminary data.</text>
</comment>
<organism evidence="1 2">
    <name type="scientific">Trifolium medium</name>
    <dbReference type="NCBI Taxonomy" id="97028"/>
    <lineage>
        <taxon>Eukaryota</taxon>
        <taxon>Viridiplantae</taxon>
        <taxon>Streptophyta</taxon>
        <taxon>Embryophyta</taxon>
        <taxon>Tracheophyta</taxon>
        <taxon>Spermatophyta</taxon>
        <taxon>Magnoliopsida</taxon>
        <taxon>eudicotyledons</taxon>
        <taxon>Gunneridae</taxon>
        <taxon>Pentapetalae</taxon>
        <taxon>rosids</taxon>
        <taxon>fabids</taxon>
        <taxon>Fabales</taxon>
        <taxon>Fabaceae</taxon>
        <taxon>Papilionoideae</taxon>
        <taxon>50 kb inversion clade</taxon>
        <taxon>NPAAA clade</taxon>
        <taxon>Hologalegina</taxon>
        <taxon>IRL clade</taxon>
        <taxon>Trifolieae</taxon>
        <taxon>Trifolium</taxon>
    </lineage>
</organism>
<protein>
    <submittedName>
        <fullName evidence="1">Uncharacterized protein</fullName>
    </submittedName>
</protein>
<keyword evidence="2" id="KW-1185">Reference proteome</keyword>
<evidence type="ECO:0000313" key="2">
    <source>
        <dbReference type="Proteomes" id="UP000265520"/>
    </source>
</evidence>
<dbReference type="EMBL" id="LXQA010140525">
    <property type="protein sequence ID" value="MCI24268.1"/>
    <property type="molecule type" value="Genomic_DNA"/>
</dbReference>
<evidence type="ECO:0000313" key="1">
    <source>
        <dbReference type="EMBL" id="MCI24268.1"/>
    </source>
</evidence>
<proteinExistence type="predicted"/>
<sequence>MMSTELPGFTRIRRKSKLAMSALCFVEGGVQVRRRVDEFLEFSFHLSDGDFVESATGYDLSLRKILPTVEVIDLSGDILGDEEVFRSGDAHHDLLQFFPASCGFLFLDSASLARLWARVVFFLEELFEMSVSDQNFNSILHVDALFGYITVSLVVPAKLAFVL</sequence>